<protein>
    <recommendedName>
        <fullName evidence="2">DUF551 domain-containing protein</fullName>
    </recommendedName>
</protein>
<sequence>MSEWQDIGTAPKMREILLWADTSAPSFSNWRMASGYYSDAHDAWIWGGEVVREWAHPPTHWMPLPEPPTPPTTTDEGEGR</sequence>
<dbReference type="HOGENOM" id="CLU_2587945_0_0_5"/>
<evidence type="ECO:0000313" key="3">
    <source>
        <dbReference type="EMBL" id="AHE52662.1"/>
    </source>
</evidence>
<gene>
    <name evidence="3" type="ORF">NX02_04595</name>
</gene>
<dbReference type="RefSeq" id="WP_025290960.1">
    <property type="nucleotide sequence ID" value="NZ_CP006644.1"/>
</dbReference>
<dbReference type="Pfam" id="PF04448">
    <property type="entry name" value="DUF551"/>
    <property type="match status" value="1"/>
</dbReference>
<dbReference type="InterPro" id="IPR007539">
    <property type="entry name" value="DUF551"/>
</dbReference>
<feature type="region of interest" description="Disordered" evidence="1">
    <location>
        <begin position="59"/>
        <end position="80"/>
    </location>
</feature>
<organism evidence="3 4">
    <name type="scientific">Sphingomonas sanxanigenens DSM 19645 = NX02</name>
    <dbReference type="NCBI Taxonomy" id="1123269"/>
    <lineage>
        <taxon>Bacteria</taxon>
        <taxon>Pseudomonadati</taxon>
        <taxon>Pseudomonadota</taxon>
        <taxon>Alphaproteobacteria</taxon>
        <taxon>Sphingomonadales</taxon>
        <taxon>Sphingomonadaceae</taxon>
        <taxon>Sphingomonas</taxon>
    </lineage>
</organism>
<dbReference type="EMBL" id="CP006644">
    <property type="protein sequence ID" value="AHE52662.1"/>
    <property type="molecule type" value="Genomic_DNA"/>
</dbReference>
<evidence type="ECO:0000259" key="2">
    <source>
        <dbReference type="Pfam" id="PF04448"/>
    </source>
</evidence>
<reference evidence="3 4" key="1">
    <citation type="submission" date="2013-07" db="EMBL/GenBank/DDBJ databases">
        <title>Completed genome of Sphingomonas sanxanigenens NX02.</title>
        <authorList>
            <person name="Ma T."/>
            <person name="Huang H."/>
            <person name="Wu M."/>
            <person name="Li X."/>
            <person name="Li G."/>
        </authorList>
    </citation>
    <scope>NUCLEOTIDE SEQUENCE [LARGE SCALE GENOMIC DNA]</scope>
    <source>
        <strain evidence="3 4">NX02</strain>
    </source>
</reference>
<dbReference type="KEGG" id="ssan:NX02_04595"/>
<dbReference type="Proteomes" id="UP000018851">
    <property type="component" value="Chromosome"/>
</dbReference>
<dbReference type="STRING" id="1123269.NX02_04595"/>
<proteinExistence type="predicted"/>
<dbReference type="AlphaFoldDB" id="W0A853"/>
<keyword evidence="4" id="KW-1185">Reference proteome</keyword>
<evidence type="ECO:0000313" key="4">
    <source>
        <dbReference type="Proteomes" id="UP000018851"/>
    </source>
</evidence>
<name>W0A853_9SPHN</name>
<feature type="domain" description="DUF551" evidence="2">
    <location>
        <begin position="32"/>
        <end position="69"/>
    </location>
</feature>
<evidence type="ECO:0000256" key="1">
    <source>
        <dbReference type="SAM" id="MobiDB-lite"/>
    </source>
</evidence>
<accession>W0A853</accession>